<dbReference type="InterPro" id="IPR011990">
    <property type="entry name" value="TPR-like_helical_dom_sf"/>
</dbReference>
<evidence type="ECO:0000256" key="1">
    <source>
        <dbReference type="ARBA" id="ARBA00007626"/>
    </source>
</evidence>
<feature type="domain" description="Smr" evidence="5">
    <location>
        <begin position="604"/>
        <end position="683"/>
    </location>
</feature>
<feature type="region of interest" description="Disordered" evidence="4">
    <location>
        <begin position="57"/>
        <end position="89"/>
    </location>
</feature>
<dbReference type="SUPFAM" id="SSF81901">
    <property type="entry name" value="HCP-like"/>
    <property type="match status" value="1"/>
</dbReference>
<accession>A0ABQ8I8N3</accession>
<dbReference type="InterPro" id="IPR002625">
    <property type="entry name" value="Smr_dom"/>
</dbReference>
<evidence type="ECO:0000259" key="5">
    <source>
        <dbReference type="PROSITE" id="PS50828"/>
    </source>
</evidence>
<dbReference type="Gene3D" id="1.25.40.10">
    <property type="entry name" value="Tetratricopeptide repeat domain"/>
    <property type="match status" value="3"/>
</dbReference>
<dbReference type="Pfam" id="PF12854">
    <property type="entry name" value="PPR_1"/>
    <property type="match status" value="1"/>
</dbReference>
<dbReference type="Pfam" id="PF13041">
    <property type="entry name" value="PPR_2"/>
    <property type="match status" value="2"/>
</dbReference>
<dbReference type="Proteomes" id="UP000827721">
    <property type="component" value="Unassembled WGS sequence"/>
</dbReference>
<feature type="repeat" description="PPR" evidence="3">
    <location>
        <begin position="316"/>
        <end position="350"/>
    </location>
</feature>
<feature type="repeat" description="PPR" evidence="3">
    <location>
        <begin position="281"/>
        <end position="315"/>
    </location>
</feature>
<reference evidence="6 7" key="1">
    <citation type="submission" date="2021-02" db="EMBL/GenBank/DDBJ databases">
        <title>Plant Genome Project.</title>
        <authorList>
            <person name="Zhang R.-G."/>
        </authorList>
    </citation>
    <scope>NUCLEOTIDE SEQUENCE [LARGE SCALE GENOMIC DNA]</scope>
    <source>
        <tissue evidence="6">Leaves</tissue>
    </source>
</reference>
<proteinExistence type="inferred from homology"/>
<feature type="compositionally biased region" description="Polar residues" evidence="4">
    <location>
        <begin position="57"/>
        <end position="68"/>
    </location>
</feature>
<feature type="repeat" description="PPR" evidence="3">
    <location>
        <begin position="211"/>
        <end position="245"/>
    </location>
</feature>
<evidence type="ECO:0000256" key="3">
    <source>
        <dbReference type="PROSITE-ProRule" id="PRU00708"/>
    </source>
</evidence>
<dbReference type="NCBIfam" id="TIGR00756">
    <property type="entry name" value="PPR"/>
    <property type="match status" value="8"/>
</dbReference>
<keyword evidence="2" id="KW-0677">Repeat</keyword>
<dbReference type="PROSITE" id="PS51375">
    <property type="entry name" value="PPR"/>
    <property type="match status" value="9"/>
</dbReference>
<feature type="repeat" description="PPR" evidence="3">
    <location>
        <begin position="351"/>
        <end position="385"/>
    </location>
</feature>
<feature type="repeat" description="PPR" evidence="3">
    <location>
        <begin position="457"/>
        <end position="491"/>
    </location>
</feature>
<evidence type="ECO:0000256" key="2">
    <source>
        <dbReference type="ARBA" id="ARBA00022737"/>
    </source>
</evidence>
<comment type="caution">
    <text evidence="6">The sequence shown here is derived from an EMBL/GenBank/DDBJ whole genome shotgun (WGS) entry which is preliminary data.</text>
</comment>
<name>A0ABQ8I8N3_9ROSI</name>
<feature type="repeat" description="PPR" evidence="3">
    <location>
        <begin position="422"/>
        <end position="456"/>
    </location>
</feature>
<dbReference type="Pfam" id="PF01535">
    <property type="entry name" value="PPR"/>
    <property type="match status" value="2"/>
</dbReference>
<dbReference type="PANTHER" id="PTHR47447:SF12">
    <property type="entry name" value="PENTATRICOPEPTIDE REPEAT-CONTAINING PROTEIN ATP4 HOMOLOG, CHLOROPLASTIC"/>
    <property type="match status" value="1"/>
</dbReference>
<dbReference type="InterPro" id="IPR002885">
    <property type="entry name" value="PPR_rpt"/>
</dbReference>
<dbReference type="SMART" id="SM00463">
    <property type="entry name" value="SMR"/>
    <property type="match status" value="1"/>
</dbReference>
<evidence type="ECO:0000313" key="6">
    <source>
        <dbReference type="EMBL" id="KAH7572667.1"/>
    </source>
</evidence>
<evidence type="ECO:0000313" key="7">
    <source>
        <dbReference type="Proteomes" id="UP000827721"/>
    </source>
</evidence>
<dbReference type="InterPro" id="IPR033443">
    <property type="entry name" value="PROP1-like_PPR_dom"/>
</dbReference>
<organism evidence="6 7">
    <name type="scientific">Xanthoceras sorbifolium</name>
    <dbReference type="NCBI Taxonomy" id="99658"/>
    <lineage>
        <taxon>Eukaryota</taxon>
        <taxon>Viridiplantae</taxon>
        <taxon>Streptophyta</taxon>
        <taxon>Embryophyta</taxon>
        <taxon>Tracheophyta</taxon>
        <taxon>Spermatophyta</taxon>
        <taxon>Magnoliopsida</taxon>
        <taxon>eudicotyledons</taxon>
        <taxon>Gunneridae</taxon>
        <taxon>Pentapetalae</taxon>
        <taxon>rosids</taxon>
        <taxon>malvids</taxon>
        <taxon>Sapindales</taxon>
        <taxon>Sapindaceae</taxon>
        <taxon>Xanthoceroideae</taxon>
        <taxon>Xanthoceras</taxon>
    </lineage>
</organism>
<dbReference type="PANTHER" id="PTHR47447">
    <property type="entry name" value="OS03G0856100 PROTEIN"/>
    <property type="match status" value="1"/>
</dbReference>
<dbReference type="EMBL" id="JAFEMO010000004">
    <property type="protein sequence ID" value="KAH7572667.1"/>
    <property type="molecule type" value="Genomic_DNA"/>
</dbReference>
<evidence type="ECO:0000256" key="4">
    <source>
        <dbReference type="SAM" id="MobiDB-lite"/>
    </source>
</evidence>
<comment type="similarity">
    <text evidence="1">Belongs to the PPR family. P subfamily.</text>
</comment>
<feature type="repeat" description="PPR" evidence="3">
    <location>
        <begin position="176"/>
        <end position="210"/>
    </location>
</feature>
<sequence>MAYNLCYSTSFLFHDHQSLFDSLVFTTPKPNTRALSLSFKLSSLSFPSKTTLQRCSVSVQETQSTAPTKDSRNLQDPDAETGSSSKKSYIWVNPKSPRASQLKKKSYDSRYKSLVKIAEALNLCSETEEGVSSVLSGLGDRLIEQDCVVILNNMSNPETALLALKYFLQRLKPSREVILYNVTMKVCRKGRNLDRAEKLFDEMLERGVKPDNITFSTLISCARMCSAPGKAVEWFEKMPGFGCDPDEVTYSSMIDSYGRYGNVDLALSLYDRARTEKWNLDSMTFSTLIKMYTANANYDGCLNVYEEMKILGVKPNMFVYNNLLDAMGRAKRPWQAKTIYKEMIDSGFTPNWSTYASLLRAFGRARYGEDALSIYREMKEKGMELNVNLYNTILSMCADLGLTDEAVEIFEYMKSSETSKPDSYTFSSLITIYSCSGKVSEAEALLSEMLEAGVEPSIFVLTSLIQCYGKAQRTDDVVRIFNRLTELGITPDDRFWGCLLNVMTQTPKEEIGKLTECIKKSNPKLGTVVGLLLEEQGLEGDFKEEASELFNSISIDVKKAYCNCLIDLCVNLNLLEKACELLDLGLSLEIYRDMQSRSPTQWSLHLKSLSLGAALTALHVWINDLAKALESGEEFPPLLGINTGHGKHKYSDKGLAGVFESHLKELNAPFHEGPDQVGWFLTTDAAAKSWLSSRSSPELVAV</sequence>
<protein>
    <recommendedName>
        <fullName evidence="5">Smr domain-containing protein</fullName>
    </recommendedName>
</protein>
<dbReference type="PROSITE" id="PS50828">
    <property type="entry name" value="SMR"/>
    <property type="match status" value="1"/>
</dbReference>
<feature type="repeat" description="PPR" evidence="3">
    <location>
        <begin position="246"/>
        <end position="280"/>
    </location>
</feature>
<feature type="repeat" description="PPR" evidence="3">
    <location>
        <begin position="386"/>
        <end position="420"/>
    </location>
</feature>
<gene>
    <name evidence="6" type="ORF">JRO89_XS04G0287900</name>
</gene>
<keyword evidence="7" id="KW-1185">Reference proteome</keyword>
<dbReference type="Pfam" id="PF17177">
    <property type="entry name" value="PPR_long"/>
    <property type="match status" value="1"/>
</dbReference>